<feature type="region of interest" description="Disordered" evidence="1">
    <location>
        <begin position="413"/>
        <end position="439"/>
    </location>
</feature>
<dbReference type="STRING" id="187868.SAMN05192589_1094"/>
<evidence type="ECO:0000313" key="2">
    <source>
        <dbReference type="EMBL" id="SDD77029.1"/>
    </source>
</evidence>
<dbReference type="InterPro" id="IPR052894">
    <property type="entry name" value="AsmA-related"/>
</dbReference>
<feature type="compositionally biased region" description="Pro residues" evidence="1">
    <location>
        <begin position="419"/>
        <end position="429"/>
    </location>
</feature>
<dbReference type="AlphaFoldDB" id="A0A1G6XFP0"/>
<dbReference type="GO" id="GO:0005886">
    <property type="term" value="C:plasma membrane"/>
    <property type="evidence" value="ECO:0007669"/>
    <property type="project" value="TreeGrafter"/>
</dbReference>
<dbReference type="OrthoDB" id="8891556at2"/>
<organism evidence="2 3">
    <name type="scientific">Paracidovorax valerianellae</name>
    <dbReference type="NCBI Taxonomy" id="187868"/>
    <lineage>
        <taxon>Bacteria</taxon>
        <taxon>Pseudomonadati</taxon>
        <taxon>Pseudomonadota</taxon>
        <taxon>Betaproteobacteria</taxon>
        <taxon>Burkholderiales</taxon>
        <taxon>Comamonadaceae</taxon>
        <taxon>Paracidovorax</taxon>
    </lineage>
</organism>
<dbReference type="Proteomes" id="UP000198781">
    <property type="component" value="Unassembled WGS sequence"/>
</dbReference>
<sequence>MPRHRLRWIALGATAVVLAGAGALAVWWPSEAELAQRVGDAATERLGVPVTIGQLHWSLFPSPRVELRDVHTDQKAPLTAGRISAGIRWGDLLHRRLAVTDLQLENATIAQVSLSDFKVRDAAKQEASLPFTLAPIPLERADWQDVRWVSRNGRSLTYAGSAQFDTAWRPRQAWLERTGAPVPTRIDIAREGTEDRWRADVTAGGRTEQGTLRLQEISGLYRVTGAIDFAGVDLQGLMGAFERRTVVAGKATGHTDLIAEGADPAEAVRALHTRTRFTVARARLLTFDLEKAVKTVGTHRGGTTQLDSLEGVVRTEADRGGTIVRYSDLKATSGALTATGDAVLQNRRVSGHVAVDVVDGLVGLPLEFGGTMDDPTLSLPPAALAGAAVGTAVAPGIGTAIGARIGETLRRMFGDDEPAAPPPGPPPGTSPLSGRAGKT</sequence>
<reference evidence="2 3" key="1">
    <citation type="submission" date="2016-10" db="EMBL/GenBank/DDBJ databases">
        <authorList>
            <person name="de Groot N.N."/>
        </authorList>
    </citation>
    <scope>NUCLEOTIDE SEQUENCE [LARGE SCALE GENOMIC DNA]</scope>
    <source>
        <strain evidence="2 3">DSM 16619</strain>
    </source>
</reference>
<dbReference type="RefSeq" id="WP_092744462.1">
    <property type="nucleotide sequence ID" value="NZ_FMZC01000009.1"/>
</dbReference>
<dbReference type="PANTHER" id="PTHR30441">
    <property type="entry name" value="DUF748 DOMAIN-CONTAINING PROTEIN"/>
    <property type="match status" value="1"/>
</dbReference>
<proteinExistence type="predicted"/>
<gene>
    <name evidence="2" type="ORF">SAMN05192589_1094</name>
</gene>
<name>A0A1G6XFP0_9BURK</name>
<evidence type="ECO:0000313" key="3">
    <source>
        <dbReference type="Proteomes" id="UP000198781"/>
    </source>
</evidence>
<dbReference type="PANTHER" id="PTHR30441:SF8">
    <property type="entry name" value="DUF748 DOMAIN-CONTAINING PROTEIN"/>
    <property type="match status" value="1"/>
</dbReference>
<keyword evidence="3" id="KW-1185">Reference proteome</keyword>
<dbReference type="EMBL" id="FMZC01000009">
    <property type="protein sequence ID" value="SDD77029.1"/>
    <property type="molecule type" value="Genomic_DNA"/>
</dbReference>
<dbReference type="GO" id="GO:0090313">
    <property type="term" value="P:regulation of protein targeting to membrane"/>
    <property type="evidence" value="ECO:0007669"/>
    <property type="project" value="TreeGrafter"/>
</dbReference>
<evidence type="ECO:0000256" key="1">
    <source>
        <dbReference type="SAM" id="MobiDB-lite"/>
    </source>
</evidence>
<protein>
    <submittedName>
        <fullName evidence="2">AsmA-like C-terminal region</fullName>
    </submittedName>
</protein>
<accession>A0A1G6XFP0</accession>